<comment type="caution">
    <text evidence="4">The sequence shown here is derived from an EMBL/GenBank/DDBJ whole genome shotgun (WGS) entry which is preliminary data.</text>
</comment>
<evidence type="ECO:0000256" key="3">
    <source>
        <dbReference type="ARBA" id="ARBA00022842"/>
    </source>
</evidence>
<protein>
    <submittedName>
        <fullName evidence="4">Inositol monophosphatase family protein</fullName>
    </submittedName>
</protein>
<dbReference type="PANTHER" id="PTHR20854">
    <property type="entry name" value="INOSITOL MONOPHOSPHATASE"/>
    <property type="match status" value="1"/>
</dbReference>
<dbReference type="Pfam" id="PF00459">
    <property type="entry name" value="Inositol_P"/>
    <property type="match status" value="1"/>
</dbReference>
<dbReference type="SUPFAM" id="SSF56655">
    <property type="entry name" value="Carbohydrate phosphatase"/>
    <property type="match status" value="1"/>
</dbReference>
<proteinExistence type="predicted"/>
<accession>A0ABN3AXX5</accession>
<evidence type="ECO:0000313" key="5">
    <source>
        <dbReference type="Proteomes" id="UP001501599"/>
    </source>
</evidence>
<dbReference type="Proteomes" id="UP001501599">
    <property type="component" value="Unassembled WGS sequence"/>
</dbReference>
<name>A0ABN3AXX5_9MICO</name>
<evidence type="ECO:0000313" key="4">
    <source>
        <dbReference type="EMBL" id="GAA2175783.1"/>
    </source>
</evidence>
<dbReference type="EMBL" id="BAAAQT010000008">
    <property type="protein sequence ID" value="GAA2175783.1"/>
    <property type="molecule type" value="Genomic_DNA"/>
</dbReference>
<dbReference type="InterPro" id="IPR000760">
    <property type="entry name" value="Inositol_monophosphatase-like"/>
</dbReference>
<dbReference type="CDD" id="cd01637">
    <property type="entry name" value="IMPase_like"/>
    <property type="match status" value="1"/>
</dbReference>
<keyword evidence="2" id="KW-0378">Hydrolase</keyword>
<evidence type="ECO:0000256" key="1">
    <source>
        <dbReference type="ARBA" id="ARBA00022723"/>
    </source>
</evidence>
<evidence type="ECO:0000256" key="2">
    <source>
        <dbReference type="ARBA" id="ARBA00022801"/>
    </source>
</evidence>
<dbReference type="PROSITE" id="PS00629">
    <property type="entry name" value="IMP_1"/>
    <property type="match status" value="1"/>
</dbReference>
<keyword evidence="3" id="KW-0460">Magnesium</keyword>
<sequence>MTDADLAIRLVRDAGSLAATMRAGGLEASFKTSISDVVTAADHAAEELVAQVLRDERPDDGVLGEEGASTAGSTGRRWVVDPVDGTYNFLSGLAYWCSAIALEDADGVVVGAVHQPVTGETWVGGRDLATTLDGVPVAPLVDRSLAEVSLATYVHPTTLDDPDVAEPWHAIVGGAATLRVLGSGSCDLAGVAGGRIGVWAQHSTAEWDWLPGKALVEAAGGRTEVLEHRGHRWHVAGNGRAVGELLTLLLAS</sequence>
<organism evidence="4 5">
    <name type="scientific">Agrococcus versicolor</name>
    <dbReference type="NCBI Taxonomy" id="501482"/>
    <lineage>
        <taxon>Bacteria</taxon>
        <taxon>Bacillati</taxon>
        <taxon>Actinomycetota</taxon>
        <taxon>Actinomycetes</taxon>
        <taxon>Micrococcales</taxon>
        <taxon>Microbacteriaceae</taxon>
        <taxon>Agrococcus</taxon>
    </lineage>
</organism>
<dbReference type="RefSeq" id="WP_344344511.1">
    <property type="nucleotide sequence ID" value="NZ_BAAAQT010000008.1"/>
</dbReference>
<reference evidence="4 5" key="1">
    <citation type="journal article" date="2019" name="Int. J. Syst. Evol. Microbiol.">
        <title>The Global Catalogue of Microorganisms (GCM) 10K type strain sequencing project: providing services to taxonomists for standard genome sequencing and annotation.</title>
        <authorList>
            <consortium name="The Broad Institute Genomics Platform"/>
            <consortium name="The Broad Institute Genome Sequencing Center for Infectious Disease"/>
            <person name="Wu L."/>
            <person name="Ma J."/>
        </authorList>
    </citation>
    <scope>NUCLEOTIDE SEQUENCE [LARGE SCALE GENOMIC DNA]</scope>
    <source>
        <strain evidence="4 5">JCM 16026</strain>
    </source>
</reference>
<dbReference type="Gene3D" id="3.40.190.80">
    <property type="match status" value="1"/>
</dbReference>
<dbReference type="Gene3D" id="3.30.540.10">
    <property type="entry name" value="Fructose-1,6-Bisphosphatase, subunit A, domain 1"/>
    <property type="match status" value="1"/>
</dbReference>
<gene>
    <name evidence="4" type="ORF">GCM10009846_27010</name>
</gene>
<keyword evidence="1" id="KW-0479">Metal-binding</keyword>
<dbReference type="InterPro" id="IPR020583">
    <property type="entry name" value="Inositol_monoP_metal-BS"/>
</dbReference>
<dbReference type="PRINTS" id="PR00377">
    <property type="entry name" value="IMPHPHTASES"/>
</dbReference>
<dbReference type="PANTHER" id="PTHR20854:SF4">
    <property type="entry name" value="INOSITOL-1-MONOPHOSPHATASE-RELATED"/>
    <property type="match status" value="1"/>
</dbReference>
<keyword evidence="5" id="KW-1185">Reference proteome</keyword>